<keyword evidence="1" id="KW-0812">Transmembrane</keyword>
<dbReference type="AlphaFoldDB" id="B4FEQ2"/>
<protein>
    <submittedName>
        <fullName evidence="2">Uncharacterized protein</fullName>
    </submittedName>
</protein>
<organism evidence="2">
    <name type="scientific">Zea mays</name>
    <name type="common">Maize</name>
    <dbReference type="NCBI Taxonomy" id="4577"/>
    <lineage>
        <taxon>Eukaryota</taxon>
        <taxon>Viridiplantae</taxon>
        <taxon>Streptophyta</taxon>
        <taxon>Embryophyta</taxon>
        <taxon>Tracheophyta</taxon>
        <taxon>Spermatophyta</taxon>
        <taxon>Magnoliopsida</taxon>
        <taxon>Liliopsida</taxon>
        <taxon>Poales</taxon>
        <taxon>Poaceae</taxon>
        <taxon>PACMAD clade</taxon>
        <taxon>Panicoideae</taxon>
        <taxon>Andropogonodae</taxon>
        <taxon>Andropogoneae</taxon>
        <taxon>Tripsacinae</taxon>
        <taxon>Zea</taxon>
    </lineage>
</organism>
<reference evidence="2" key="1">
    <citation type="journal article" date="2009" name="PLoS Genet.">
        <title>Sequencing, mapping, and analysis of 27,455 maize full-length cDNAs.</title>
        <authorList>
            <person name="Soderlund C."/>
            <person name="Descour A."/>
            <person name="Kudrna D."/>
            <person name="Bomhoff M."/>
            <person name="Boyd L."/>
            <person name="Currie J."/>
            <person name="Angelova A."/>
            <person name="Collura K."/>
            <person name="Wissotski M."/>
            <person name="Ashley E."/>
            <person name="Morrow D."/>
            <person name="Fernandes J."/>
            <person name="Walbot V."/>
            <person name="Yu Y."/>
        </authorList>
    </citation>
    <scope>NUCLEOTIDE SEQUENCE</scope>
    <source>
        <strain evidence="2">B73</strain>
    </source>
</reference>
<proteinExistence type="evidence at transcript level"/>
<keyword evidence="1" id="KW-1133">Transmembrane helix</keyword>
<name>B4FEQ2_MAIZE</name>
<feature type="transmembrane region" description="Helical" evidence="1">
    <location>
        <begin position="64"/>
        <end position="87"/>
    </location>
</feature>
<evidence type="ECO:0000313" key="2">
    <source>
        <dbReference type="EMBL" id="ACF80595.1"/>
    </source>
</evidence>
<keyword evidence="1" id="KW-0472">Membrane</keyword>
<dbReference type="EMBL" id="BT035590">
    <property type="protein sequence ID" value="ACF80595.1"/>
    <property type="molecule type" value="mRNA"/>
</dbReference>
<evidence type="ECO:0000256" key="1">
    <source>
        <dbReference type="SAM" id="Phobius"/>
    </source>
</evidence>
<accession>B4FEQ2</accession>
<sequence>MDGPKVNAGGELAGSPTITSRNESVCLQVKSRKFSKTKTFAETSIYSRGCAMCIMLDRQKRRSVILLEAACWMACSCLAVCIVQIHVAGTEHY</sequence>